<dbReference type="OrthoDB" id="279205at2"/>
<organism evidence="2 3">
    <name type="scientific">Rubinisphaera brasiliensis (strain ATCC 49424 / DSM 5305 / JCM 21570 / IAM 15109 / NBRC 103401 / IFAM 1448)</name>
    <name type="common">Planctomyces brasiliensis</name>
    <dbReference type="NCBI Taxonomy" id="756272"/>
    <lineage>
        <taxon>Bacteria</taxon>
        <taxon>Pseudomonadati</taxon>
        <taxon>Planctomycetota</taxon>
        <taxon>Planctomycetia</taxon>
        <taxon>Planctomycetales</taxon>
        <taxon>Planctomycetaceae</taxon>
        <taxon>Rubinisphaera</taxon>
    </lineage>
</organism>
<evidence type="ECO:0000313" key="2">
    <source>
        <dbReference type="EMBL" id="ADY58574.1"/>
    </source>
</evidence>
<protein>
    <submittedName>
        <fullName evidence="2">Uncharacterized protein</fullName>
    </submittedName>
</protein>
<evidence type="ECO:0000313" key="3">
    <source>
        <dbReference type="Proteomes" id="UP000006860"/>
    </source>
</evidence>
<dbReference type="HOGENOM" id="CLU_177814_0_0_0"/>
<sequence>MTGTTKTAVANGADEVQRKAASDSDAVQSGVNIVAIVGSFHRHMLALQQNGVRGDELFNHPVALSFTSKLNSLCRMTHDRELDALSAVRRIEQGESVEYDVIPL</sequence>
<accession>F0SJ32</accession>
<dbReference type="Proteomes" id="UP000006860">
    <property type="component" value="Chromosome"/>
</dbReference>
<keyword evidence="3" id="KW-1185">Reference proteome</keyword>
<dbReference type="STRING" id="756272.Plabr_0953"/>
<name>F0SJ32_RUBBR</name>
<dbReference type="KEGG" id="pbs:Plabr_0953"/>
<dbReference type="EMBL" id="CP002546">
    <property type="protein sequence ID" value="ADY58574.1"/>
    <property type="molecule type" value="Genomic_DNA"/>
</dbReference>
<gene>
    <name evidence="2" type="ordered locus">Plabr_0953</name>
</gene>
<proteinExistence type="predicted"/>
<dbReference type="AlphaFoldDB" id="F0SJ32"/>
<reference evidence="3" key="1">
    <citation type="submission" date="2011-02" db="EMBL/GenBank/DDBJ databases">
        <title>The complete genome of Planctomyces brasiliensis DSM 5305.</title>
        <authorList>
            <person name="Lucas S."/>
            <person name="Copeland A."/>
            <person name="Lapidus A."/>
            <person name="Bruce D."/>
            <person name="Goodwin L."/>
            <person name="Pitluck S."/>
            <person name="Kyrpides N."/>
            <person name="Mavromatis K."/>
            <person name="Pagani I."/>
            <person name="Ivanova N."/>
            <person name="Ovchinnikova G."/>
            <person name="Lu M."/>
            <person name="Detter J.C."/>
            <person name="Han C."/>
            <person name="Land M."/>
            <person name="Hauser L."/>
            <person name="Markowitz V."/>
            <person name="Cheng J.-F."/>
            <person name="Hugenholtz P."/>
            <person name="Woyke T."/>
            <person name="Wu D."/>
            <person name="Tindall B."/>
            <person name="Pomrenke H.G."/>
            <person name="Brambilla E."/>
            <person name="Klenk H.-P."/>
            <person name="Eisen J.A."/>
        </authorList>
    </citation>
    <scope>NUCLEOTIDE SEQUENCE [LARGE SCALE GENOMIC DNA]</scope>
    <source>
        <strain evidence="3">ATCC 49424 / DSM 5305 / JCM 21570 / NBRC 103401 / IFAM 1448</strain>
    </source>
</reference>
<feature type="region of interest" description="Disordered" evidence="1">
    <location>
        <begin position="1"/>
        <end position="25"/>
    </location>
</feature>
<evidence type="ECO:0000256" key="1">
    <source>
        <dbReference type="SAM" id="MobiDB-lite"/>
    </source>
</evidence>